<keyword evidence="2" id="KW-1185">Reference proteome</keyword>
<gene>
    <name evidence="1" type="ORF">AAEO59_14540</name>
</gene>
<proteinExistence type="predicted"/>
<dbReference type="RefSeq" id="WP_341701473.1">
    <property type="nucleotide sequence ID" value="NZ_JBBYHU010000038.1"/>
</dbReference>
<accession>A0ABU9HR19</accession>
<dbReference type="Proteomes" id="UP001398556">
    <property type="component" value="Unassembled WGS sequence"/>
</dbReference>
<sequence length="65" mass="7693">MSKVMFDYTKSILERVSFDLVLFSKELEKAIKTLLPHELKQLKEWLESYIIEKPELKPSLVIVNI</sequence>
<organism evidence="1 2">
    <name type="scientific">Flavobacterium flavipallidum</name>
    <dbReference type="NCBI Taxonomy" id="3139140"/>
    <lineage>
        <taxon>Bacteria</taxon>
        <taxon>Pseudomonadati</taxon>
        <taxon>Bacteroidota</taxon>
        <taxon>Flavobacteriia</taxon>
        <taxon>Flavobacteriales</taxon>
        <taxon>Flavobacteriaceae</taxon>
        <taxon>Flavobacterium</taxon>
    </lineage>
</organism>
<dbReference type="EMBL" id="JBBYHU010000038">
    <property type="protein sequence ID" value="MEL1242274.1"/>
    <property type="molecule type" value="Genomic_DNA"/>
</dbReference>
<reference evidence="1 2" key="1">
    <citation type="submission" date="2024-04" db="EMBL/GenBank/DDBJ databases">
        <title>Flavobacterium sp. DGU99 16S ribosomal RNA gene Genome sequencing and assembly.</title>
        <authorList>
            <person name="Park S."/>
        </authorList>
    </citation>
    <scope>NUCLEOTIDE SEQUENCE [LARGE SCALE GENOMIC DNA]</scope>
    <source>
        <strain evidence="1 2">DGU99</strain>
    </source>
</reference>
<evidence type="ECO:0000313" key="2">
    <source>
        <dbReference type="Proteomes" id="UP001398556"/>
    </source>
</evidence>
<comment type="caution">
    <text evidence="1">The sequence shown here is derived from an EMBL/GenBank/DDBJ whole genome shotgun (WGS) entry which is preliminary data.</text>
</comment>
<protein>
    <submittedName>
        <fullName evidence="1">Uncharacterized protein</fullName>
    </submittedName>
</protein>
<name>A0ABU9HR19_9FLAO</name>
<evidence type="ECO:0000313" key="1">
    <source>
        <dbReference type="EMBL" id="MEL1242274.1"/>
    </source>
</evidence>